<organism evidence="2 3">
    <name type="scientific">Bremia lactucae</name>
    <name type="common">Lettuce downy mildew</name>
    <dbReference type="NCBI Taxonomy" id="4779"/>
    <lineage>
        <taxon>Eukaryota</taxon>
        <taxon>Sar</taxon>
        <taxon>Stramenopiles</taxon>
        <taxon>Oomycota</taxon>
        <taxon>Peronosporomycetes</taxon>
        <taxon>Peronosporales</taxon>
        <taxon>Peronosporaceae</taxon>
        <taxon>Bremia</taxon>
    </lineage>
</organism>
<reference evidence="2 3" key="1">
    <citation type="journal article" date="2021" name="Genome Biol.">
        <title>AFLAP: assembly-free linkage analysis pipeline using k-mers from genome sequencing data.</title>
        <authorList>
            <person name="Fletcher K."/>
            <person name="Zhang L."/>
            <person name="Gil J."/>
            <person name="Han R."/>
            <person name="Cavanaugh K."/>
            <person name="Michelmore R."/>
        </authorList>
    </citation>
    <scope>NUCLEOTIDE SEQUENCE [LARGE SCALE GENOMIC DNA]</scope>
    <source>
        <strain evidence="2 3">SF5</strain>
    </source>
</reference>
<comment type="caution">
    <text evidence="2">The sequence shown here is derived from an EMBL/GenBank/DDBJ whole genome shotgun (WGS) entry which is preliminary data.</text>
</comment>
<proteinExistence type="predicted"/>
<evidence type="ECO:0000313" key="3">
    <source>
        <dbReference type="Proteomes" id="UP000294530"/>
    </source>
</evidence>
<name>A0A976NYT9_BRELC</name>
<protein>
    <recommendedName>
        <fullName evidence="4">B box-type domain-containing protein</fullName>
    </recommendedName>
</protein>
<dbReference type="OrthoDB" id="164085at2759"/>
<dbReference type="Proteomes" id="UP000294530">
    <property type="component" value="Unassembled WGS sequence"/>
</dbReference>
<gene>
    <name evidence="2" type="ORF">CCR75_004308</name>
</gene>
<dbReference type="RefSeq" id="XP_067822470.1">
    <property type="nucleotide sequence ID" value="XM_067962394.1"/>
</dbReference>
<evidence type="ECO:0000256" key="1">
    <source>
        <dbReference type="SAM" id="MobiDB-lite"/>
    </source>
</evidence>
<feature type="region of interest" description="Disordered" evidence="1">
    <location>
        <begin position="20"/>
        <end position="61"/>
    </location>
</feature>
<accession>A0A976NYT9</accession>
<evidence type="ECO:0008006" key="4">
    <source>
        <dbReference type="Google" id="ProtNLM"/>
    </source>
</evidence>
<feature type="compositionally biased region" description="Polar residues" evidence="1">
    <location>
        <begin position="36"/>
        <end position="48"/>
    </location>
</feature>
<evidence type="ECO:0000313" key="2">
    <source>
        <dbReference type="EMBL" id="TDH72971.1"/>
    </source>
</evidence>
<dbReference type="EMBL" id="SHOA02000036">
    <property type="protein sequence ID" value="TDH72971.1"/>
    <property type="molecule type" value="Genomic_DNA"/>
</dbReference>
<dbReference type="KEGG" id="blac:94348065"/>
<dbReference type="GeneID" id="94348065"/>
<sequence length="751" mass="83506">MDGRAPVSVVAGATGEVLVVSPPPINLDSLEPMPKGSNSIVGPSTDPTQPHPAAQSATKDSLLCASSARPAPIKQDKQQLCQEIELSKFIEVDRLSRDAATHSLEREKGGYQFKVDGSRDNQSEATAYIDAIQSARKGALMQQTHDVGAVAASERLKKKIKWFDILPVLLQNFKTQNQEQIRHLMLPRCELCERGKVDRKAEVKCNQDGCKMKDQVMCLTCWRSSHSVECLRTHPQVLASDRIAYWCAECDLQFCSKCFDLIHSVVMVKCHRKLATEGLLAVETNAPGPCVAKSHWSVNFQKVIRQMVAVQRHSHQATKGFPGPGAGRKLKRSVEVIVIDDDEADDNDDLTCVQSNVSLSHENFGQQVGNEALKFYESKTQSQGNSARYKKAFTSFRQNLAQPQSIQQAAHLLSHDSAAHFSNIEPISFSQKPTGTTLLPSTLPKSVPIGLTHSATSTGVNTFYIHSSVATSQSNICAPQFESVSLMANGNSTIFAPIGMSNEGMQALPMFTGSTDSTVNEVCPEMPRINTSFPCSANLRSFVPLGGAVFAENVLIDSLLDRYHETNQIVTNMELQHEQLTRQIAITTCQGPYMAGPIMDLLNNLQPMLEKARLRRSKLFIAMVIQSSKIMESVRLLHKSDLGDVPQVSNISHRKCLRISEEIDQHKQKLVELNYYLSESLNQCQAISSSWESKVIQTTSAEIQMLEASIKELERIREVEILRIVQYSKKVRDELKKEFQRTLNMRLQQTR</sequence>
<dbReference type="AlphaFoldDB" id="A0A976NYT9"/>
<keyword evidence="3" id="KW-1185">Reference proteome</keyword>